<dbReference type="Proteomes" id="UP001595444">
    <property type="component" value="Unassembled WGS sequence"/>
</dbReference>
<name>A0ABV7D1U2_9PROT</name>
<dbReference type="RefSeq" id="WP_194212768.1">
    <property type="nucleotide sequence ID" value="NZ_CP061205.1"/>
</dbReference>
<comment type="caution">
    <text evidence="1">The sequence shown here is derived from an EMBL/GenBank/DDBJ whole genome shotgun (WGS) entry which is preliminary data.</text>
</comment>
<sequence>MSEFTHFVGIDWSGARGVRHAGIAVAICDGHGKHPRLVTPPSGKRSWSRQECANWIARSCDLEGSTRILVGFDSAFSLPFVDDGSFLPNIGMETAIELWLYVDQLCVEANDLFGGAFAECFADYYLRPGNRGRYYTRRMRVTENVAVASGAGPCESVFHLIGPSQVGLSGLSTIRLLHSLRDLTGIAVWPFQDVEKASTVLVEIYAAAFAAMGGHRGKIRDRDSLKAILASLGSTGVLAADTVRDDHTADAIVTSAGLRAIAHESKYWNPDGLSSMVRGTEGWIFGIN</sequence>
<dbReference type="EMBL" id="JBHRSL010000002">
    <property type="protein sequence ID" value="MFC3050700.1"/>
    <property type="molecule type" value="Genomic_DNA"/>
</dbReference>
<evidence type="ECO:0000313" key="1">
    <source>
        <dbReference type="EMBL" id="MFC3050700.1"/>
    </source>
</evidence>
<organism evidence="1 2">
    <name type="scientific">Kordiimonas pumila</name>
    <dbReference type="NCBI Taxonomy" id="2161677"/>
    <lineage>
        <taxon>Bacteria</taxon>
        <taxon>Pseudomonadati</taxon>
        <taxon>Pseudomonadota</taxon>
        <taxon>Alphaproteobacteria</taxon>
        <taxon>Kordiimonadales</taxon>
        <taxon>Kordiimonadaceae</taxon>
        <taxon>Kordiimonas</taxon>
    </lineage>
</organism>
<evidence type="ECO:0000313" key="2">
    <source>
        <dbReference type="Proteomes" id="UP001595444"/>
    </source>
</evidence>
<reference evidence="2" key="1">
    <citation type="journal article" date="2019" name="Int. J. Syst. Evol. Microbiol.">
        <title>The Global Catalogue of Microorganisms (GCM) 10K type strain sequencing project: providing services to taxonomists for standard genome sequencing and annotation.</title>
        <authorList>
            <consortium name="The Broad Institute Genomics Platform"/>
            <consortium name="The Broad Institute Genome Sequencing Center for Infectious Disease"/>
            <person name="Wu L."/>
            <person name="Ma J."/>
        </authorList>
    </citation>
    <scope>NUCLEOTIDE SEQUENCE [LARGE SCALE GENOMIC DNA]</scope>
    <source>
        <strain evidence="2">KCTC 62164</strain>
    </source>
</reference>
<protein>
    <recommendedName>
        <fullName evidence="3">DUF429 domain-containing protein</fullName>
    </recommendedName>
</protein>
<accession>A0ABV7D1U2</accession>
<keyword evidence="2" id="KW-1185">Reference proteome</keyword>
<evidence type="ECO:0008006" key="3">
    <source>
        <dbReference type="Google" id="ProtNLM"/>
    </source>
</evidence>
<gene>
    <name evidence="1" type="ORF">ACFOKA_02155</name>
</gene>
<proteinExistence type="predicted"/>